<dbReference type="AlphaFoldDB" id="A0A955HZ65"/>
<gene>
    <name evidence="1" type="ORF">KC622_03035</name>
</gene>
<comment type="caution">
    <text evidence="1">The sequence shown here is derived from an EMBL/GenBank/DDBJ whole genome shotgun (WGS) entry which is preliminary data.</text>
</comment>
<dbReference type="EMBL" id="JAGQLM010000132">
    <property type="protein sequence ID" value="MCA9375279.1"/>
    <property type="molecule type" value="Genomic_DNA"/>
</dbReference>
<name>A0A955HZ65_9BACT</name>
<protein>
    <submittedName>
        <fullName evidence="1">Uncharacterized protein</fullName>
    </submittedName>
</protein>
<evidence type="ECO:0000313" key="1">
    <source>
        <dbReference type="EMBL" id="MCA9375279.1"/>
    </source>
</evidence>
<sequence>MSFFKKKVANVEDPPIMDECIPNLSSLIGGNKSINKDLFYMFWRIKESGMADALIHLEPNLTKWWDKLWKDYDDQIRRQKLLNQLTELLKDNFTSEQLEDLSKLENFIISPEREESMTESPF</sequence>
<accession>A0A955HZ65</accession>
<reference evidence="1" key="1">
    <citation type="submission" date="2020-04" db="EMBL/GenBank/DDBJ databases">
        <authorList>
            <person name="Zhang T."/>
        </authorList>
    </citation>
    <scope>NUCLEOTIDE SEQUENCE</scope>
    <source>
        <strain evidence="1">HKST-UBA16</strain>
    </source>
</reference>
<dbReference type="Proteomes" id="UP000748332">
    <property type="component" value="Unassembled WGS sequence"/>
</dbReference>
<organism evidence="1 2">
    <name type="scientific">Candidatus Dojkabacteria bacterium</name>
    <dbReference type="NCBI Taxonomy" id="2099670"/>
    <lineage>
        <taxon>Bacteria</taxon>
        <taxon>Candidatus Dojkabacteria</taxon>
    </lineage>
</organism>
<proteinExistence type="predicted"/>
<reference evidence="1" key="2">
    <citation type="journal article" date="2021" name="Microbiome">
        <title>Successional dynamics and alternative stable states in a saline activated sludge microbial community over 9 years.</title>
        <authorList>
            <person name="Wang Y."/>
            <person name="Ye J."/>
            <person name="Ju F."/>
            <person name="Liu L."/>
            <person name="Boyd J.A."/>
            <person name="Deng Y."/>
            <person name="Parks D.H."/>
            <person name="Jiang X."/>
            <person name="Yin X."/>
            <person name="Woodcroft B.J."/>
            <person name="Tyson G.W."/>
            <person name="Hugenholtz P."/>
            <person name="Polz M.F."/>
            <person name="Zhang T."/>
        </authorList>
    </citation>
    <scope>NUCLEOTIDE SEQUENCE</scope>
    <source>
        <strain evidence="1">HKST-UBA16</strain>
    </source>
</reference>
<evidence type="ECO:0000313" key="2">
    <source>
        <dbReference type="Proteomes" id="UP000748332"/>
    </source>
</evidence>